<evidence type="ECO:0000313" key="3">
    <source>
        <dbReference type="Proteomes" id="UP000033551"/>
    </source>
</evidence>
<accession>A0A0F4J6J3</accession>
<feature type="signal peptide" evidence="1">
    <location>
        <begin position="1"/>
        <end position="27"/>
    </location>
</feature>
<evidence type="ECO:0008006" key="4">
    <source>
        <dbReference type="Google" id="ProtNLM"/>
    </source>
</evidence>
<keyword evidence="1" id="KW-0732">Signal</keyword>
<evidence type="ECO:0000313" key="2">
    <source>
        <dbReference type="EMBL" id="KJY29830.1"/>
    </source>
</evidence>
<name>A0A0F4J6J3_9ACTN</name>
<keyword evidence="3" id="KW-1185">Reference proteome</keyword>
<dbReference type="AlphaFoldDB" id="A0A0F4J6J3"/>
<organism evidence="2 3">
    <name type="scientific">Streptomyces katrae</name>
    <dbReference type="NCBI Taxonomy" id="68223"/>
    <lineage>
        <taxon>Bacteria</taxon>
        <taxon>Bacillati</taxon>
        <taxon>Actinomycetota</taxon>
        <taxon>Actinomycetes</taxon>
        <taxon>Kitasatosporales</taxon>
        <taxon>Streptomycetaceae</taxon>
        <taxon>Streptomyces</taxon>
    </lineage>
</organism>
<protein>
    <recommendedName>
        <fullName evidence="4">Secreted protein</fullName>
    </recommendedName>
</protein>
<gene>
    <name evidence="2" type="ORF">VR44_21945</name>
</gene>
<dbReference type="STRING" id="68223.GCA_002028425_03682"/>
<dbReference type="EMBL" id="JZWV01000612">
    <property type="protein sequence ID" value="KJY29830.1"/>
    <property type="molecule type" value="Genomic_DNA"/>
</dbReference>
<dbReference type="PATRIC" id="fig|68223.7.peg.268"/>
<comment type="caution">
    <text evidence="2">The sequence shown here is derived from an EMBL/GenBank/DDBJ whole genome shotgun (WGS) entry which is preliminary data.</text>
</comment>
<sequence>MTKTQRILAAFALAGAAAGLAAPAASAAPAAPLTLPDLPQAAPGMPAGAMPGSVQDIGAKVSEGANQLNQLMTLPDQLQPVIAPVAPLVDLLGAVQ</sequence>
<dbReference type="Proteomes" id="UP000033551">
    <property type="component" value="Unassembled WGS sequence"/>
</dbReference>
<evidence type="ECO:0000256" key="1">
    <source>
        <dbReference type="SAM" id="SignalP"/>
    </source>
</evidence>
<reference evidence="2 3" key="1">
    <citation type="submission" date="2015-02" db="EMBL/GenBank/DDBJ databases">
        <authorList>
            <person name="Ju K.-S."/>
            <person name="Doroghazi J.R."/>
            <person name="Metcalf W."/>
        </authorList>
    </citation>
    <scope>NUCLEOTIDE SEQUENCE [LARGE SCALE GENOMIC DNA]</scope>
    <source>
        <strain evidence="2 3">NRRL ISP-5550</strain>
    </source>
</reference>
<proteinExistence type="predicted"/>
<dbReference type="RefSeq" id="WP_045949280.1">
    <property type="nucleotide sequence ID" value="NZ_JZWV01000612.1"/>
</dbReference>
<feature type="chain" id="PRO_5002470170" description="Secreted protein" evidence="1">
    <location>
        <begin position="28"/>
        <end position="96"/>
    </location>
</feature>
<dbReference type="OrthoDB" id="4274426at2"/>